<dbReference type="InterPro" id="IPR004839">
    <property type="entry name" value="Aminotransferase_I/II_large"/>
</dbReference>
<evidence type="ECO:0000256" key="2">
    <source>
        <dbReference type="ARBA" id="ARBA00022576"/>
    </source>
</evidence>
<dbReference type="GO" id="GO:0008483">
    <property type="term" value="F:transaminase activity"/>
    <property type="evidence" value="ECO:0007669"/>
    <property type="project" value="UniProtKB-KW"/>
</dbReference>
<dbReference type="Proteomes" id="UP000054223">
    <property type="component" value="Unassembled WGS sequence"/>
</dbReference>
<dbReference type="OrthoDB" id="9813612at2"/>
<gene>
    <name evidence="6" type="ORF">ASU33_19320</name>
</gene>
<dbReference type="EMBL" id="LNAL01000003">
    <property type="protein sequence ID" value="KUG09822.1"/>
    <property type="molecule type" value="Genomic_DNA"/>
</dbReference>
<dbReference type="PANTHER" id="PTHR43643:SF3">
    <property type="entry name" value="HISTIDINOL-PHOSPHATE AMINOTRANSFERASE"/>
    <property type="match status" value="1"/>
</dbReference>
<evidence type="ECO:0000256" key="1">
    <source>
        <dbReference type="ARBA" id="ARBA00007970"/>
    </source>
</evidence>
<comment type="caution">
    <text evidence="6">The sequence shown here is derived from an EMBL/GenBank/DDBJ whole genome shotgun (WGS) entry which is preliminary data.</text>
</comment>
<dbReference type="GO" id="GO:0030170">
    <property type="term" value="F:pyridoxal phosphate binding"/>
    <property type="evidence" value="ECO:0007669"/>
    <property type="project" value="InterPro"/>
</dbReference>
<reference evidence="6 7" key="1">
    <citation type="submission" date="2015-11" db="EMBL/GenBank/DDBJ databases">
        <title>Solirubrum puertoriconensis gen. nov. an environmental bacteria isolated in Puerto Rico.</title>
        <authorList>
            <person name="Cuebas-Irizarry M.F."/>
            <person name="Montalvo-Rodriguez R."/>
        </authorList>
    </citation>
    <scope>NUCLEOTIDE SEQUENCE [LARGE SCALE GENOMIC DNA]</scope>
    <source>
        <strain evidence="6 7">MC1A</strain>
    </source>
</reference>
<dbReference type="RefSeq" id="WP_059068196.1">
    <property type="nucleotide sequence ID" value="NZ_LNAL01000003.1"/>
</dbReference>
<dbReference type="PANTHER" id="PTHR43643">
    <property type="entry name" value="HISTIDINOL-PHOSPHATE AMINOTRANSFERASE 2"/>
    <property type="match status" value="1"/>
</dbReference>
<evidence type="ECO:0000313" key="6">
    <source>
        <dbReference type="EMBL" id="KUG09822.1"/>
    </source>
</evidence>
<dbReference type="CDD" id="cd00609">
    <property type="entry name" value="AAT_like"/>
    <property type="match status" value="1"/>
</dbReference>
<dbReference type="InterPro" id="IPR015422">
    <property type="entry name" value="PyrdxlP-dep_Trfase_small"/>
</dbReference>
<dbReference type="InterPro" id="IPR050106">
    <property type="entry name" value="HistidinolP_aminotransfase"/>
</dbReference>
<keyword evidence="3" id="KW-0808">Transferase</keyword>
<organism evidence="6 7">
    <name type="scientific">Solirubrum puertoriconensis</name>
    <dbReference type="NCBI Taxonomy" id="1751427"/>
    <lineage>
        <taxon>Bacteria</taxon>
        <taxon>Pseudomonadati</taxon>
        <taxon>Bacteroidota</taxon>
        <taxon>Cytophagia</taxon>
        <taxon>Cytophagales</taxon>
    </lineage>
</organism>
<dbReference type="Gene3D" id="3.90.1150.10">
    <property type="entry name" value="Aspartate Aminotransferase, domain 1"/>
    <property type="match status" value="1"/>
</dbReference>
<dbReference type="Gene3D" id="3.40.640.10">
    <property type="entry name" value="Type I PLP-dependent aspartate aminotransferase-like (Major domain)"/>
    <property type="match status" value="1"/>
</dbReference>
<protein>
    <recommendedName>
        <fullName evidence="5">Aminotransferase class I/classII large domain-containing protein</fullName>
    </recommendedName>
</protein>
<proteinExistence type="inferred from homology"/>
<dbReference type="InterPro" id="IPR006311">
    <property type="entry name" value="TAT_signal"/>
</dbReference>
<keyword evidence="2" id="KW-0032">Aminotransferase</keyword>
<dbReference type="InterPro" id="IPR015424">
    <property type="entry name" value="PyrdxlP-dep_Trfase"/>
</dbReference>
<evidence type="ECO:0000259" key="5">
    <source>
        <dbReference type="Pfam" id="PF00155"/>
    </source>
</evidence>
<dbReference type="SUPFAM" id="SSF53383">
    <property type="entry name" value="PLP-dependent transferases"/>
    <property type="match status" value="1"/>
</dbReference>
<name>A0A9X0HPG6_SOLP1</name>
<sequence length="377" mass="41062">MAHHLNRRDWLRASGLLTGGLLLGSAGELLAAPRAGKGKAGGSLIKLSGNENPWGPSEKARQAMRAAFDDCNRYPNDYLKALREQIAAAEGLTPEHVLLGCGSTEILSVVGLAYAQGGGQMVSAYPAFPLLMQYGQQFGADWVKVPLNAAHAHDLGAMAQHVGAQTKLVYVCNPNNPTGTIVPTAQLRDFCESMARQTTVFVDEAYLEYLDDPAASSMVGLVKQGQNVIVSRTFSKIYGLAGLRIGYALAQPATVQRLGRYQMGWFWGQGVPALAAAQASLADQEFVRTSRRQTTTGRQQLVRWLDEQGIRHAPAAANFVFLSLEKFPTTFAEDLLKRKLQVGRAQDYNNEKWARITIGTPEQMKQLTSALADMRRA</sequence>
<dbReference type="PROSITE" id="PS51318">
    <property type="entry name" value="TAT"/>
    <property type="match status" value="1"/>
</dbReference>
<comment type="similarity">
    <text evidence="1">Belongs to the class-II pyridoxal-phosphate-dependent aminotransferase family. Histidinol-phosphate aminotransferase subfamily.</text>
</comment>
<evidence type="ECO:0000313" key="7">
    <source>
        <dbReference type="Proteomes" id="UP000054223"/>
    </source>
</evidence>
<dbReference type="InterPro" id="IPR015421">
    <property type="entry name" value="PyrdxlP-dep_Trfase_major"/>
</dbReference>
<feature type="domain" description="Aminotransferase class I/classII large" evidence="5">
    <location>
        <begin position="44"/>
        <end position="371"/>
    </location>
</feature>
<keyword evidence="7" id="KW-1185">Reference proteome</keyword>
<evidence type="ECO:0000256" key="4">
    <source>
        <dbReference type="ARBA" id="ARBA00022898"/>
    </source>
</evidence>
<evidence type="ECO:0000256" key="3">
    <source>
        <dbReference type="ARBA" id="ARBA00022679"/>
    </source>
</evidence>
<dbReference type="Pfam" id="PF00155">
    <property type="entry name" value="Aminotran_1_2"/>
    <property type="match status" value="1"/>
</dbReference>
<keyword evidence="4" id="KW-0663">Pyridoxal phosphate</keyword>
<accession>A0A9X0HPG6</accession>
<dbReference type="AlphaFoldDB" id="A0A9X0HPG6"/>